<dbReference type="OrthoDB" id="2744at10239"/>
<sequence length="659" mass="74706">MDKFLNDEIEDALSKLRIAADEVYFNGGDSLIPDDVYDVLPVNTIAGFKVGSTPTGEKTPLPIWMGSLNKIYFEKELQNWIKKNHPPSSYIVQHKLDGVSCLIFKDVKKNCVNAYTRGDGTNGTDITHLIPSFLSQKQRNDKILDTFMIRGELIISKENFKMYPEFSNARNLVSGIVNRKNVKMDKVQGLSFVSYELIKLTDGPEEEPLSQMKLIKSSTFDCVPFTTWRTSGPRRLAEPAFGLAFSGLSLTLAERESQALETLSEPTLKSFLQKEKEQSIFEMDGLVIYANKKYKREDLVNPKYATAFKIKGEHVKEAKVISLEWRVEKTGAYKPKVHISPVQLLGTTIKCLSGFNAKFIERYGIGPDAIIFVTRAGDVIPYIIGVKEKSKPTFPEHYTWQGSDIIQTLNPNENRTEGSLSEEHDIKRILHFINSVGIPFMKEATVTKIYKNGFHTIDSFLKLTQNDLLIFGPNLSKTIFESLQLVYKTSPEKLLTGYNVFGNYIGEKKNKLLLESHPNLFSYDTLDTVDLMKIKGFSSKTSDQIKKFYPSAKKTWESLISQIPSLLTIPDVYEHQNTSTTEAKEKSVCLSGTRNKDFVSKLKSIHMSVSETLTRNTSFLIVKDNAWKAEKETSKIKKAKQFNIPILSIEEFEKLYGIE</sequence>
<dbReference type="Pfam" id="PF00533">
    <property type="entry name" value="BRCT"/>
    <property type="match status" value="1"/>
</dbReference>
<keyword evidence="9" id="KW-0234">DNA repair</keyword>
<keyword evidence="5" id="KW-0479">Metal-binding</keyword>
<dbReference type="SUPFAM" id="SSF56091">
    <property type="entry name" value="DNA ligase/mRNA capping enzyme, catalytic domain"/>
    <property type="match status" value="1"/>
</dbReference>
<dbReference type="PANTHER" id="PTHR47810">
    <property type="entry name" value="DNA LIGASE"/>
    <property type="match status" value="1"/>
</dbReference>
<keyword evidence="3 12" id="KW-0436">Ligase</keyword>
<dbReference type="Gene3D" id="2.40.50.140">
    <property type="entry name" value="Nucleic acid-binding proteins"/>
    <property type="match status" value="1"/>
</dbReference>
<dbReference type="PIRSF" id="PIRSF001604">
    <property type="entry name" value="LigA"/>
    <property type="match status" value="1"/>
</dbReference>
<comment type="catalytic activity">
    <reaction evidence="10">
        <text>NAD(+) + (deoxyribonucleotide)n-3'-hydroxyl + 5'-phospho-(deoxyribonucleotide)m = (deoxyribonucleotide)n+m + AMP + beta-nicotinamide D-nucleotide.</text>
        <dbReference type="EC" id="6.5.1.2"/>
    </reaction>
</comment>
<evidence type="ECO:0000256" key="7">
    <source>
        <dbReference type="ARBA" id="ARBA00022833"/>
    </source>
</evidence>
<evidence type="ECO:0000259" key="11">
    <source>
        <dbReference type="SMART" id="SM00532"/>
    </source>
</evidence>
<reference evidence="12 13" key="1">
    <citation type="journal article" date="2014" name="J. Gen. Virol.">
        <title>Genome sequence of a crustacean iridovirus, IIV31, isolated from the pill bug, Armadillidium vulgare.</title>
        <authorList>
            <person name="Piegu B."/>
            <person name="Guizard S."/>
            <person name="Yeping T."/>
            <person name="Cruaud C."/>
            <person name="Asgari S."/>
            <person name="Bideshi D.K."/>
            <person name="Federici B.A."/>
            <person name="Bigot Y."/>
        </authorList>
    </citation>
    <scope>NUCLEOTIDE SEQUENCE [LARGE SCALE GENOMIC DNA]</scope>
</reference>
<dbReference type="Proteomes" id="UP000114278">
    <property type="component" value="Segment"/>
</dbReference>
<dbReference type="GeneID" id="19738694"/>
<proteinExistence type="inferred from homology"/>
<keyword evidence="7" id="KW-0862">Zinc</keyword>
<evidence type="ECO:0000256" key="1">
    <source>
        <dbReference type="ARBA" id="ARBA00007572"/>
    </source>
</evidence>
<dbReference type="Pfam" id="PF03120">
    <property type="entry name" value="OB_DNA_ligase"/>
    <property type="match status" value="1"/>
</dbReference>
<dbReference type="GO" id="GO:0003911">
    <property type="term" value="F:DNA ligase (NAD+) activity"/>
    <property type="evidence" value="ECO:0007669"/>
    <property type="project" value="UniProtKB-EC"/>
</dbReference>
<name>A0A068QKD0_9VIRU</name>
<gene>
    <name evidence="12" type="primary">110R</name>
    <name evidence="12" type="ORF">IIV31_110R</name>
</gene>
<dbReference type="EMBL" id="HF920637">
    <property type="protein sequence ID" value="CCV02482.1"/>
    <property type="molecule type" value="Genomic_DNA"/>
</dbReference>
<keyword evidence="4" id="KW-0235">DNA replication</keyword>
<evidence type="ECO:0000256" key="8">
    <source>
        <dbReference type="ARBA" id="ARBA00023027"/>
    </source>
</evidence>
<evidence type="ECO:0000313" key="13">
    <source>
        <dbReference type="Proteomes" id="UP000114278"/>
    </source>
</evidence>
<dbReference type="EC" id="6.5.1.2" evidence="2"/>
<dbReference type="InterPro" id="IPR001357">
    <property type="entry name" value="BRCT_dom"/>
</dbReference>
<protein>
    <recommendedName>
        <fullName evidence="2">DNA ligase (NAD(+))</fullName>
        <ecNumber evidence="2">6.5.1.2</ecNumber>
    </recommendedName>
</protein>
<dbReference type="InterPro" id="IPR013839">
    <property type="entry name" value="DNAligase_adenylation"/>
</dbReference>
<dbReference type="InterPro" id="IPR012340">
    <property type="entry name" value="NA-bd_OB-fold"/>
</dbReference>
<evidence type="ECO:0000256" key="6">
    <source>
        <dbReference type="ARBA" id="ARBA00022763"/>
    </source>
</evidence>
<evidence type="ECO:0000256" key="3">
    <source>
        <dbReference type="ARBA" id="ARBA00022598"/>
    </source>
</evidence>
<dbReference type="InterPro" id="IPR036420">
    <property type="entry name" value="BRCT_dom_sf"/>
</dbReference>
<evidence type="ECO:0000256" key="2">
    <source>
        <dbReference type="ARBA" id="ARBA00012722"/>
    </source>
</evidence>
<evidence type="ECO:0000256" key="4">
    <source>
        <dbReference type="ARBA" id="ARBA00022705"/>
    </source>
</evidence>
<dbReference type="SMART" id="SM00532">
    <property type="entry name" value="LIGANc"/>
    <property type="match status" value="1"/>
</dbReference>
<organism evidence="12 13">
    <name type="scientific">Armadillidium vulgare iridescent virus</name>
    <dbReference type="NCBI Taxonomy" id="72201"/>
    <lineage>
        <taxon>Viruses</taxon>
        <taxon>Varidnaviria</taxon>
        <taxon>Bamfordvirae</taxon>
        <taxon>Nucleocytoviricota</taxon>
        <taxon>Megaviricetes</taxon>
        <taxon>Pimascovirales</taxon>
        <taxon>Pimascovirales incertae sedis</taxon>
        <taxon>Iridoviridae</taxon>
        <taxon>Betairidovirinae</taxon>
        <taxon>Iridovirus</taxon>
        <taxon>Iridovirus armadillidium1</taxon>
        <taxon>Invertebrate iridescent virus 31</taxon>
    </lineage>
</organism>
<dbReference type="InterPro" id="IPR050326">
    <property type="entry name" value="NAD_dep_DNA_ligaseB"/>
</dbReference>
<dbReference type="InterPro" id="IPR001679">
    <property type="entry name" value="DNA_ligase"/>
</dbReference>
<keyword evidence="8" id="KW-0520">NAD</keyword>
<dbReference type="SUPFAM" id="SSF52113">
    <property type="entry name" value="BRCT domain"/>
    <property type="match status" value="1"/>
</dbReference>
<dbReference type="GO" id="GO:0006260">
    <property type="term" value="P:DNA replication"/>
    <property type="evidence" value="ECO:0007669"/>
    <property type="project" value="UniProtKB-KW"/>
</dbReference>
<dbReference type="Pfam" id="PF01653">
    <property type="entry name" value="DNA_ligase_aden"/>
    <property type="match status" value="1"/>
</dbReference>
<comment type="similarity">
    <text evidence="1">Belongs to the ATP-dependent DNA ligase family.</text>
</comment>
<dbReference type="SUPFAM" id="SSF50249">
    <property type="entry name" value="Nucleic acid-binding proteins"/>
    <property type="match status" value="1"/>
</dbReference>
<evidence type="ECO:0000256" key="5">
    <source>
        <dbReference type="ARBA" id="ARBA00022723"/>
    </source>
</evidence>
<dbReference type="GO" id="GO:0006281">
    <property type="term" value="P:DNA repair"/>
    <property type="evidence" value="ECO:0007669"/>
    <property type="project" value="UniProtKB-KW"/>
</dbReference>
<feature type="domain" description="NAD-dependent DNA ligase N-terminal" evidence="11">
    <location>
        <begin position="8"/>
        <end position="413"/>
    </location>
</feature>
<evidence type="ECO:0000256" key="10">
    <source>
        <dbReference type="ARBA" id="ARBA00034005"/>
    </source>
</evidence>
<dbReference type="InterPro" id="IPR013840">
    <property type="entry name" value="DNAligase_N"/>
</dbReference>
<evidence type="ECO:0000313" key="12">
    <source>
        <dbReference type="EMBL" id="CCV02482.1"/>
    </source>
</evidence>
<dbReference type="KEGG" id="vg:19738694"/>
<dbReference type="Gene3D" id="3.30.470.30">
    <property type="entry name" value="DNA ligase/mRNA capping enzyme"/>
    <property type="match status" value="1"/>
</dbReference>
<dbReference type="RefSeq" id="YP_009046724.1">
    <property type="nucleotide sequence ID" value="NC_024451.1"/>
</dbReference>
<accession>A0A068QKD0</accession>
<keyword evidence="13" id="KW-1185">Reference proteome</keyword>
<keyword evidence="6" id="KW-0227">DNA damage</keyword>
<dbReference type="PANTHER" id="PTHR47810:SF1">
    <property type="entry name" value="DNA LIGASE B"/>
    <property type="match status" value="1"/>
</dbReference>
<dbReference type="Gene3D" id="3.40.50.10190">
    <property type="entry name" value="BRCT domain"/>
    <property type="match status" value="1"/>
</dbReference>
<dbReference type="InterPro" id="IPR004150">
    <property type="entry name" value="NAD_DNA_ligase_OB"/>
</dbReference>
<evidence type="ECO:0000256" key="9">
    <source>
        <dbReference type="ARBA" id="ARBA00023204"/>
    </source>
</evidence>